<dbReference type="STRING" id="4540.A0A3L6QLL6"/>
<dbReference type="GO" id="GO:0009451">
    <property type="term" value="P:RNA modification"/>
    <property type="evidence" value="ECO:0007669"/>
    <property type="project" value="InterPro"/>
</dbReference>
<feature type="repeat" description="PPR" evidence="3">
    <location>
        <begin position="539"/>
        <end position="573"/>
    </location>
</feature>
<evidence type="ECO:0000256" key="2">
    <source>
        <dbReference type="ARBA" id="ARBA00022946"/>
    </source>
</evidence>
<keyword evidence="6" id="KW-1185">Reference proteome</keyword>
<keyword evidence="2" id="KW-0809">Transit peptide</keyword>
<dbReference type="AlphaFoldDB" id="A0A3L6QLL6"/>
<gene>
    <name evidence="5" type="ORF">C2845_PM04G13240</name>
</gene>
<keyword evidence="1" id="KW-0677">Repeat</keyword>
<proteinExistence type="predicted"/>
<dbReference type="Gene3D" id="1.25.40.10">
    <property type="entry name" value="Tetratricopeptide repeat domain"/>
    <property type="match status" value="6"/>
</dbReference>
<feature type="repeat" description="PPR" evidence="3">
    <location>
        <begin position="640"/>
        <end position="674"/>
    </location>
</feature>
<organism evidence="5 6">
    <name type="scientific">Panicum miliaceum</name>
    <name type="common">Proso millet</name>
    <name type="synonym">Broomcorn millet</name>
    <dbReference type="NCBI Taxonomy" id="4540"/>
    <lineage>
        <taxon>Eukaryota</taxon>
        <taxon>Viridiplantae</taxon>
        <taxon>Streptophyta</taxon>
        <taxon>Embryophyta</taxon>
        <taxon>Tracheophyta</taxon>
        <taxon>Spermatophyta</taxon>
        <taxon>Magnoliopsida</taxon>
        <taxon>Liliopsida</taxon>
        <taxon>Poales</taxon>
        <taxon>Poaceae</taxon>
        <taxon>PACMAD clade</taxon>
        <taxon>Panicoideae</taxon>
        <taxon>Panicodae</taxon>
        <taxon>Paniceae</taxon>
        <taxon>Panicinae</taxon>
        <taxon>Panicum</taxon>
        <taxon>Panicum sect. Panicum</taxon>
    </lineage>
</organism>
<dbReference type="Pfam" id="PF13041">
    <property type="entry name" value="PPR_2"/>
    <property type="match status" value="3"/>
</dbReference>
<comment type="caution">
    <text evidence="5">The sequence shown here is derived from an EMBL/GenBank/DDBJ whole genome shotgun (WGS) entry which is preliminary data.</text>
</comment>
<evidence type="ECO:0000256" key="4">
    <source>
        <dbReference type="SAM" id="MobiDB-lite"/>
    </source>
</evidence>
<sequence length="1005" mass="109411">MPPPRPRLPASAPPAPARALYSSSSSAAAPAHNPLDGMPRRSAADRLAHLPPALAGFVRARAAGAAASVPCRFSYGNSLAACAASAAPLAFAEQLYCAAWKHGVSRDAYVCSAAVDLLAKHGRLEDALRAFEDGDRGSVVCWNAAISGAVRNGEPALGVQMFIEMVRGSSCGPNSFTYSGALSACAAGAELGVGRAVHGMVLRRDPEYDVFVGTSIVNMYVKCGEMGAAMNEFWRMPIRNVVSWTTAIAGFVQLEEPTSAMLLLREMVQSGVVINKYTATSILLACSQMSMIREASQVHGMIMKTELYLDHVVKEALISTYANIGAIQLCEKVFQEVGTVSNRSIWSAFISAVSSHSLQRSILLLRRMLCQGLRPNDKCYASVFSFVDAIELGKQLHSLVIKDGFVQAVLVGTALSTMYSKCNDLKDSYKVFEEMQERDEVSWTSMVAGFATHGHSVEAFQVFRNMIVDGFTPDDVSLRAILSACNIPECLLKGKEVHGHVLRVYGGTTSINHCLVSMYSKCQDVQTARRIFDATQCKDQVMLSSMISGYAANSFSEEAISLFQLMLTSGFQIDRFVCSSIISICADMARPFYGKLLHGYAAKVGILSDLSVSSALLKLYSKSGNLDESRKVFDEISDPDLVTWTAIIDGYAQHGSSQDALMMFDLMIRCGVKPDPVVLVSVLSACGRNGLVEEGFKYFNSMRTVYGVEPVLHHYCCMVDLLGRSGKLAEAKSFIESMPVKPDLMVWSTLLAACRVHDDAVLGRFVENKIHEENYDSGCFATLSNIRANSGDWEGVMEIRKSVKDVKKEPGWSMFLFYSSPPSDVPYLLNGMPHHGTDHLLPVLLQEHTGSLRRRLWDERHGPCLRRAALLHCLEGQAPGDAHVCSTATVNLLAKAGCLSDAFRAFEDGENWCAGVLDCGQLIISGLASLCMHRSLELAVGKAVQGMALRRDPDHRIGQNQAPVWRIVRFESSSVFSLCTDMARPLSGSLLHGYATIAGYSRTYL</sequence>
<dbReference type="PROSITE" id="PS51375">
    <property type="entry name" value="PPR"/>
    <property type="match status" value="4"/>
</dbReference>
<reference evidence="6" key="1">
    <citation type="journal article" date="2019" name="Nat. Commun.">
        <title>The genome of broomcorn millet.</title>
        <authorList>
            <person name="Zou C."/>
            <person name="Miki D."/>
            <person name="Li D."/>
            <person name="Tang Q."/>
            <person name="Xiao L."/>
            <person name="Rajput S."/>
            <person name="Deng P."/>
            <person name="Jia W."/>
            <person name="Huang R."/>
            <person name="Zhang M."/>
            <person name="Sun Y."/>
            <person name="Hu J."/>
            <person name="Fu X."/>
            <person name="Schnable P.S."/>
            <person name="Li F."/>
            <person name="Zhang H."/>
            <person name="Feng B."/>
            <person name="Zhu X."/>
            <person name="Liu R."/>
            <person name="Schnable J.C."/>
            <person name="Zhu J.-K."/>
            <person name="Zhang H."/>
        </authorList>
    </citation>
    <scope>NUCLEOTIDE SEQUENCE [LARGE SCALE GENOMIC DNA]</scope>
</reference>
<feature type="repeat" description="PPR" evidence="3">
    <location>
        <begin position="240"/>
        <end position="274"/>
    </location>
</feature>
<evidence type="ECO:0000313" key="5">
    <source>
        <dbReference type="EMBL" id="RLM84639.1"/>
    </source>
</evidence>
<dbReference type="Pfam" id="PF01535">
    <property type="entry name" value="PPR"/>
    <property type="match status" value="6"/>
</dbReference>
<feature type="region of interest" description="Disordered" evidence="4">
    <location>
        <begin position="1"/>
        <end position="40"/>
    </location>
</feature>
<feature type="repeat" description="PPR" evidence="3">
    <location>
        <begin position="439"/>
        <end position="473"/>
    </location>
</feature>
<dbReference type="FunFam" id="1.25.40.10:FF:000735">
    <property type="entry name" value="Pentatricopeptide repeat-containing protein chloroplastic"/>
    <property type="match status" value="1"/>
</dbReference>
<dbReference type="InterPro" id="IPR046960">
    <property type="entry name" value="PPR_At4g14850-like_plant"/>
</dbReference>
<dbReference type="FunFam" id="1.25.40.10:FF:001223">
    <property type="entry name" value="Pentatricopeptide repeat-containing protein chloroplastic"/>
    <property type="match status" value="1"/>
</dbReference>
<dbReference type="FunFam" id="1.25.40.10:FF:000856">
    <property type="entry name" value="Pentatricopeptide repeat-containing protein chloroplastic"/>
    <property type="match status" value="1"/>
</dbReference>
<dbReference type="EMBL" id="PQIB02000011">
    <property type="protein sequence ID" value="RLM84639.1"/>
    <property type="molecule type" value="Genomic_DNA"/>
</dbReference>
<dbReference type="OrthoDB" id="1915063at2759"/>
<name>A0A3L6QLL6_PANMI</name>
<feature type="compositionally biased region" description="Low complexity" evidence="4">
    <location>
        <begin position="17"/>
        <end position="31"/>
    </location>
</feature>
<evidence type="ECO:0000256" key="3">
    <source>
        <dbReference type="PROSITE-ProRule" id="PRU00708"/>
    </source>
</evidence>
<dbReference type="FunFam" id="1.25.40.10:FF:000031">
    <property type="entry name" value="Pentatricopeptide repeat-containing protein mitochondrial"/>
    <property type="match status" value="1"/>
</dbReference>
<evidence type="ECO:0000313" key="6">
    <source>
        <dbReference type="Proteomes" id="UP000275267"/>
    </source>
</evidence>
<evidence type="ECO:0000256" key="1">
    <source>
        <dbReference type="ARBA" id="ARBA00022737"/>
    </source>
</evidence>
<dbReference type="GO" id="GO:0003723">
    <property type="term" value="F:RNA binding"/>
    <property type="evidence" value="ECO:0007669"/>
    <property type="project" value="InterPro"/>
</dbReference>
<dbReference type="NCBIfam" id="TIGR00756">
    <property type="entry name" value="PPR"/>
    <property type="match status" value="5"/>
</dbReference>
<evidence type="ECO:0008006" key="7">
    <source>
        <dbReference type="Google" id="ProtNLM"/>
    </source>
</evidence>
<dbReference type="Proteomes" id="UP000275267">
    <property type="component" value="Unassembled WGS sequence"/>
</dbReference>
<dbReference type="PANTHER" id="PTHR24015:SF878">
    <property type="entry name" value="OS09G0413300 PROTEIN"/>
    <property type="match status" value="1"/>
</dbReference>
<protein>
    <recommendedName>
        <fullName evidence="7">Pentatricopeptide repeat-containing protein</fullName>
    </recommendedName>
</protein>
<dbReference type="FunFam" id="1.25.40.10:FF:000696">
    <property type="entry name" value="Pentatricopeptide repeat-containing protein chloroplastic"/>
    <property type="match status" value="1"/>
</dbReference>
<feature type="compositionally biased region" description="Pro residues" evidence="4">
    <location>
        <begin position="1"/>
        <end position="16"/>
    </location>
</feature>
<dbReference type="InterPro" id="IPR011990">
    <property type="entry name" value="TPR-like_helical_dom_sf"/>
</dbReference>
<dbReference type="InterPro" id="IPR002885">
    <property type="entry name" value="PPR_rpt"/>
</dbReference>
<dbReference type="PANTHER" id="PTHR24015">
    <property type="entry name" value="OS07G0578800 PROTEIN-RELATED"/>
    <property type="match status" value="1"/>
</dbReference>
<accession>A0A3L6QLL6</accession>